<dbReference type="EMBL" id="WTPW01000063">
    <property type="protein sequence ID" value="KAF0552651.1"/>
    <property type="molecule type" value="Genomic_DNA"/>
</dbReference>
<accession>A0A8H4B1L8</accession>
<gene>
    <name evidence="1" type="ORF">F8M41_021341</name>
</gene>
<organism evidence="1 2">
    <name type="scientific">Gigaspora margarita</name>
    <dbReference type="NCBI Taxonomy" id="4874"/>
    <lineage>
        <taxon>Eukaryota</taxon>
        <taxon>Fungi</taxon>
        <taxon>Fungi incertae sedis</taxon>
        <taxon>Mucoromycota</taxon>
        <taxon>Glomeromycotina</taxon>
        <taxon>Glomeromycetes</taxon>
        <taxon>Diversisporales</taxon>
        <taxon>Gigasporaceae</taxon>
        <taxon>Gigaspora</taxon>
    </lineage>
</organism>
<sequence>MILFRTYAISFIIIIILFYTQAKDIPFLSYQQTNYSSLYDVEQFSDRKLMLLTENNPGLQLVFHNGTINPINNFRNLTKNNLAQVFPLSEELIMIIFCEIHANCSNGMIIDLNRNIIVNNIQLGGIAQITTDNTPSIGFLGTFLLNNTINWIKFHIPDQNSNTNNELQIANGIISVHVNYSITEVILFNNINGSHAIVYSSQLKYIGLNLTYILDPFYFTINICFYNEDTCVTNDPIQIYDSVQNYIFVFTDHDFAYHNISCWSGFNYNNTISNICTFSFLYYAKNVTIVNVWLIAFSSVGTVFQSHSLVHRDWYNAAKYYEELYAVVPLPFGEILVYVSDYNTYGLVDPSKTHTYETLDLKNMSRVIPNNTAWLFYNDSRNANWSLFVKEMPKINDDAFYENSIIKSVSPNHNMSFQLPTQSNFSINITFTIPIVKSSGNLTIYQSTQIRQKFPINSKYCYISDGTMLSCTVFPSTFNSENENYMITVDNNFVKSASNYESLAGIKKKFG</sequence>
<dbReference type="AlphaFoldDB" id="A0A8H4B1L8"/>
<reference evidence="1 2" key="1">
    <citation type="journal article" date="2019" name="Environ. Microbiol.">
        <title>At the nexus of three kingdoms: the genome of the mycorrhizal fungus Gigaspora margarita provides insights into plant, endobacterial and fungal interactions.</title>
        <authorList>
            <person name="Venice F."/>
            <person name="Ghignone S."/>
            <person name="Salvioli di Fossalunga A."/>
            <person name="Amselem J."/>
            <person name="Novero M."/>
            <person name="Xianan X."/>
            <person name="Sedzielewska Toro K."/>
            <person name="Morin E."/>
            <person name="Lipzen A."/>
            <person name="Grigoriev I.V."/>
            <person name="Henrissat B."/>
            <person name="Martin F.M."/>
            <person name="Bonfante P."/>
        </authorList>
    </citation>
    <scope>NUCLEOTIDE SEQUENCE [LARGE SCALE GENOMIC DNA]</scope>
    <source>
        <strain evidence="1 2">BEG34</strain>
    </source>
</reference>
<dbReference type="Proteomes" id="UP000439903">
    <property type="component" value="Unassembled WGS sequence"/>
</dbReference>
<evidence type="ECO:0000313" key="2">
    <source>
        <dbReference type="Proteomes" id="UP000439903"/>
    </source>
</evidence>
<proteinExistence type="predicted"/>
<comment type="caution">
    <text evidence="1">The sequence shown here is derived from an EMBL/GenBank/DDBJ whole genome shotgun (WGS) entry which is preliminary data.</text>
</comment>
<keyword evidence="2" id="KW-1185">Reference proteome</keyword>
<evidence type="ECO:0000313" key="1">
    <source>
        <dbReference type="EMBL" id="KAF0552651.1"/>
    </source>
</evidence>
<name>A0A8H4B1L8_GIGMA</name>
<dbReference type="OrthoDB" id="2374553at2759"/>
<protein>
    <submittedName>
        <fullName evidence="1">Uncharacterized protein</fullName>
    </submittedName>
</protein>